<dbReference type="RefSeq" id="WP_237966424.1">
    <property type="nucleotide sequence ID" value="NZ_JAKNHQ010000003.1"/>
</dbReference>
<evidence type="ECO:0000313" key="9">
    <source>
        <dbReference type="EMBL" id="MCG4609967.1"/>
    </source>
</evidence>
<proteinExistence type="predicted"/>
<sequence length="220" mass="24549">MVEISRVPYLPAAFSNPFKRKHYTGAIDRVPISEQKKSLKGGEGLDYAIMNFVQQNLHTAFTDVFFPIVTMLGNHGLVWLCLIAALLLTKKYRRCGGMLLLTLAATFLLGEFILKPIIARPRPFVDNPNVLLLIPPPSGYSCPSNHSSSSFAVATMLCFHHKKAGIAALVLAFLIAFSRIFLFVHYPTDVIFGAILGILCSVLLYKGIQAWQHKYSKKYF</sequence>
<evidence type="ECO:0000256" key="1">
    <source>
        <dbReference type="ARBA" id="ARBA00004651"/>
    </source>
</evidence>
<feature type="transmembrane region" description="Helical" evidence="7">
    <location>
        <begin position="64"/>
        <end position="87"/>
    </location>
</feature>
<evidence type="ECO:0000313" key="10">
    <source>
        <dbReference type="Proteomes" id="UP001298681"/>
    </source>
</evidence>
<keyword evidence="3 7" id="KW-0812">Transmembrane</keyword>
<comment type="subcellular location">
    <subcellularLocation>
        <location evidence="1">Cell membrane</location>
        <topology evidence="1">Multi-pass membrane protein</topology>
    </subcellularLocation>
</comment>
<dbReference type="Gene3D" id="1.20.144.10">
    <property type="entry name" value="Phosphatidic acid phosphatase type 2/haloperoxidase"/>
    <property type="match status" value="2"/>
</dbReference>
<keyword evidence="2" id="KW-1003">Cell membrane</keyword>
<evidence type="ECO:0000256" key="5">
    <source>
        <dbReference type="ARBA" id="ARBA00022989"/>
    </source>
</evidence>
<feature type="transmembrane region" description="Helical" evidence="7">
    <location>
        <begin position="99"/>
        <end position="118"/>
    </location>
</feature>
<evidence type="ECO:0000256" key="7">
    <source>
        <dbReference type="SAM" id="Phobius"/>
    </source>
</evidence>
<dbReference type="InterPro" id="IPR000326">
    <property type="entry name" value="PAP2/HPO"/>
</dbReference>
<dbReference type="EMBL" id="JAKNHQ010000003">
    <property type="protein sequence ID" value="MCG4609967.1"/>
    <property type="molecule type" value="Genomic_DNA"/>
</dbReference>
<organism evidence="9 10">
    <name type="scientific">Anaeromassilibacillus senegalensis</name>
    <dbReference type="NCBI Taxonomy" id="1673717"/>
    <lineage>
        <taxon>Bacteria</taxon>
        <taxon>Bacillati</taxon>
        <taxon>Bacillota</taxon>
        <taxon>Clostridia</taxon>
        <taxon>Eubacteriales</taxon>
        <taxon>Acutalibacteraceae</taxon>
        <taxon>Anaeromassilibacillus</taxon>
    </lineage>
</organism>
<dbReference type="PANTHER" id="PTHR14969">
    <property type="entry name" value="SPHINGOSINE-1-PHOSPHATE PHOSPHOHYDROLASE"/>
    <property type="match status" value="1"/>
</dbReference>
<keyword evidence="10" id="KW-1185">Reference proteome</keyword>
<comment type="caution">
    <text evidence="9">The sequence shown here is derived from an EMBL/GenBank/DDBJ whole genome shotgun (WGS) entry which is preliminary data.</text>
</comment>
<feature type="transmembrane region" description="Helical" evidence="7">
    <location>
        <begin position="166"/>
        <end position="184"/>
    </location>
</feature>
<dbReference type="SUPFAM" id="SSF48317">
    <property type="entry name" value="Acid phosphatase/Vanadium-dependent haloperoxidase"/>
    <property type="match status" value="1"/>
</dbReference>
<evidence type="ECO:0000259" key="8">
    <source>
        <dbReference type="SMART" id="SM00014"/>
    </source>
</evidence>
<evidence type="ECO:0000256" key="2">
    <source>
        <dbReference type="ARBA" id="ARBA00022475"/>
    </source>
</evidence>
<feature type="transmembrane region" description="Helical" evidence="7">
    <location>
        <begin position="190"/>
        <end position="208"/>
    </location>
</feature>
<dbReference type="InterPro" id="IPR036938">
    <property type="entry name" value="PAP2/HPO_sf"/>
</dbReference>
<keyword evidence="6 7" id="KW-0472">Membrane</keyword>
<dbReference type="Proteomes" id="UP001298681">
    <property type="component" value="Unassembled WGS sequence"/>
</dbReference>
<gene>
    <name evidence="9" type="ORF">L0P57_03315</name>
</gene>
<protein>
    <submittedName>
        <fullName evidence="9">Phosphatase PAP2 family protein</fullName>
    </submittedName>
</protein>
<keyword evidence="5 7" id="KW-1133">Transmembrane helix</keyword>
<evidence type="ECO:0000256" key="4">
    <source>
        <dbReference type="ARBA" id="ARBA00022801"/>
    </source>
</evidence>
<evidence type="ECO:0000256" key="3">
    <source>
        <dbReference type="ARBA" id="ARBA00022692"/>
    </source>
</evidence>
<accession>A0ABS9MIA0</accession>
<dbReference type="SMART" id="SM00014">
    <property type="entry name" value="acidPPc"/>
    <property type="match status" value="1"/>
</dbReference>
<keyword evidence="4" id="KW-0378">Hydrolase</keyword>
<dbReference type="PANTHER" id="PTHR14969:SF62">
    <property type="entry name" value="DECAPRENYLPHOSPHORYL-5-PHOSPHORIBOSE PHOSPHATASE RV3807C-RELATED"/>
    <property type="match status" value="1"/>
</dbReference>
<name>A0ABS9MIA0_9FIRM</name>
<dbReference type="Pfam" id="PF01569">
    <property type="entry name" value="PAP2"/>
    <property type="match status" value="1"/>
</dbReference>
<feature type="domain" description="Phosphatidic acid phosphatase type 2/haloperoxidase" evidence="8">
    <location>
        <begin position="95"/>
        <end position="205"/>
    </location>
</feature>
<reference evidence="9 10" key="1">
    <citation type="submission" date="2022-01" db="EMBL/GenBank/DDBJ databases">
        <title>Collection of gut derived symbiotic bacterial strains cultured from healthy donors.</title>
        <authorList>
            <person name="Lin H."/>
            <person name="Kohout C."/>
            <person name="Waligurski E."/>
            <person name="Pamer E.G."/>
        </authorList>
    </citation>
    <scope>NUCLEOTIDE SEQUENCE [LARGE SCALE GENOMIC DNA]</scope>
    <source>
        <strain evidence="9 10">DFI.7.58</strain>
    </source>
</reference>
<evidence type="ECO:0000256" key="6">
    <source>
        <dbReference type="ARBA" id="ARBA00023136"/>
    </source>
</evidence>